<proteinExistence type="inferred from homology"/>
<dbReference type="InterPro" id="IPR046328">
    <property type="entry name" value="ETS_fam"/>
</dbReference>
<comment type="subcellular location">
    <subcellularLocation>
        <location evidence="3">Nucleus</location>
    </subcellularLocation>
</comment>
<evidence type="ECO:0000256" key="2">
    <source>
        <dbReference type="ARBA" id="ARBA00023125"/>
    </source>
</evidence>
<reference evidence="6" key="1">
    <citation type="submission" date="2024-06" db="EMBL/GenBank/DDBJ databases">
        <authorList>
            <person name="Liu X."/>
            <person name="Lenzi L."/>
            <person name="Haldenby T S."/>
            <person name="Uol C."/>
        </authorList>
    </citation>
    <scope>NUCLEOTIDE SEQUENCE</scope>
</reference>
<dbReference type="GO" id="GO:0030154">
    <property type="term" value="P:cell differentiation"/>
    <property type="evidence" value="ECO:0007669"/>
    <property type="project" value="TreeGrafter"/>
</dbReference>
<feature type="domain" description="ETS" evidence="5">
    <location>
        <begin position="597"/>
        <end position="667"/>
    </location>
</feature>
<dbReference type="InterPro" id="IPR036388">
    <property type="entry name" value="WH-like_DNA-bd_sf"/>
</dbReference>
<dbReference type="AlphaFoldDB" id="A0AAV2TKC8"/>
<dbReference type="Gene3D" id="1.10.10.10">
    <property type="entry name" value="Winged helix-like DNA-binding domain superfamily/Winged helix DNA-binding domain"/>
    <property type="match status" value="1"/>
</dbReference>
<dbReference type="PROSITE" id="PS50061">
    <property type="entry name" value="ETS_DOMAIN_3"/>
    <property type="match status" value="1"/>
</dbReference>
<dbReference type="Pfam" id="PF00178">
    <property type="entry name" value="Ets"/>
    <property type="match status" value="1"/>
</dbReference>
<feature type="compositionally biased region" description="Polar residues" evidence="4">
    <location>
        <begin position="210"/>
        <end position="226"/>
    </location>
</feature>
<name>A0AAV2TKC8_CALDB</name>
<dbReference type="SUPFAM" id="SSF46785">
    <property type="entry name" value="Winged helix' DNA-binding domain"/>
    <property type="match status" value="1"/>
</dbReference>
<evidence type="ECO:0000256" key="3">
    <source>
        <dbReference type="RuleBase" id="RU004019"/>
    </source>
</evidence>
<feature type="region of interest" description="Disordered" evidence="4">
    <location>
        <begin position="170"/>
        <end position="250"/>
    </location>
</feature>
<dbReference type="Proteomes" id="UP001497525">
    <property type="component" value="Unassembled WGS sequence"/>
</dbReference>
<sequence>MTVSGIKEMDVVEVRGASLTPVEQLRGSLDAIDYHHFMNSTHLEFPLAFANEKVASDSVAFSDVMLNHICPDDLFSNPGWHSHSPSSSESTESYPSCSSSSPLDTEFGQQNIHSLQNTGHVSQYSPFLTFSQFLESSDQAFQVGSQKLQQDELEDSPFLFNEHHEIDILPEENGNHTPLAFHTSTCRSRSPSPDIASGLDRCDLDENEIGSVSGQPSITDTISDRPSSLKIAKPGDSNKNDASSPSPNLISPVEFEEQLASVDIAWMGALDIPNLCLEEIDRILSSTNNLQNSESPECLEECKSNVIDQPINASPTTQKELRLTSGGQEKKQCVWRKKRIRSIIQNCKIYQTNRMSLKTPPQCDGGSAAVSHNQVNRFVPRDEVSRTGEAADSDSTLTCSEAEYYCNRIRDREEQARRRKTYMKRRYSPRLDFDSDSDSDLDEAAYICTKYSRRRRSDKCNLSIKSVSKFSSYRKSQNPQLDAEIKPWWPRGCALMSGCTAFPPSLEGSDLEDESTLPPNADKEGINSANSPSSTIHDSEMGGLHIPDTPDPLDPSDIKCKKRLRRHFGELPAKKCASEEWNATNALWPSRRRRKQLELWQFILYRLESSEKSAFQWVNRPAGVFRIVDTQAGAKEWGSYRGNSRMDYEKMARAMRFYYKDAILRKVRQQLHFQFAMPYVQWARKFHRTKN</sequence>
<organism evidence="6 7">
    <name type="scientific">Calicophoron daubneyi</name>
    <name type="common">Rumen fluke</name>
    <name type="synonym">Paramphistomum daubneyi</name>
    <dbReference type="NCBI Taxonomy" id="300641"/>
    <lineage>
        <taxon>Eukaryota</taxon>
        <taxon>Metazoa</taxon>
        <taxon>Spiralia</taxon>
        <taxon>Lophotrochozoa</taxon>
        <taxon>Platyhelminthes</taxon>
        <taxon>Trematoda</taxon>
        <taxon>Digenea</taxon>
        <taxon>Plagiorchiida</taxon>
        <taxon>Pronocephalata</taxon>
        <taxon>Paramphistomoidea</taxon>
        <taxon>Paramphistomidae</taxon>
        <taxon>Calicophoron</taxon>
    </lineage>
</organism>
<keyword evidence="3" id="KW-0539">Nucleus</keyword>
<evidence type="ECO:0000313" key="7">
    <source>
        <dbReference type="Proteomes" id="UP001497525"/>
    </source>
</evidence>
<evidence type="ECO:0000313" key="6">
    <source>
        <dbReference type="EMBL" id="CAL5136451.1"/>
    </source>
</evidence>
<dbReference type="PRINTS" id="PR00454">
    <property type="entry name" value="ETSDOMAIN"/>
</dbReference>
<protein>
    <recommendedName>
        <fullName evidence="5">ETS domain-containing protein</fullName>
    </recommendedName>
</protein>
<comment type="similarity">
    <text evidence="1 3">Belongs to the ETS family.</text>
</comment>
<evidence type="ECO:0000256" key="1">
    <source>
        <dbReference type="ARBA" id="ARBA00005562"/>
    </source>
</evidence>
<dbReference type="GO" id="GO:0043565">
    <property type="term" value="F:sequence-specific DNA binding"/>
    <property type="evidence" value="ECO:0007669"/>
    <property type="project" value="InterPro"/>
</dbReference>
<dbReference type="GO" id="GO:0000981">
    <property type="term" value="F:DNA-binding transcription factor activity, RNA polymerase II-specific"/>
    <property type="evidence" value="ECO:0007669"/>
    <property type="project" value="TreeGrafter"/>
</dbReference>
<evidence type="ECO:0000256" key="4">
    <source>
        <dbReference type="SAM" id="MobiDB-lite"/>
    </source>
</evidence>
<dbReference type="GO" id="GO:0005634">
    <property type="term" value="C:nucleus"/>
    <property type="evidence" value="ECO:0007669"/>
    <property type="project" value="UniProtKB-SubCell"/>
</dbReference>
<accession>A0AAV2TKC8</accession>
<feature type="compositionally biased region" description="Polar residues" evidence="4">
    <location>
        <begin position="240"/>
        <end position="249"/>
    </location>
</feature>
<comment type="caution">
    <text evidence="6">The sequence shown here is derived from an EMBL/GenBank/DDBJ whole genome shotgun (WGS) entry which is preliminary data.</text>
</comment>
<feature type="compositionally biased region" description="Polar residues" evidence="4">
    <location>
        <begin position="527"/>
        <end position="536"/>
    </location>
</feature>
<dbReference type="EMBL" id="CAXLJL010000323">
    <property type="protein sequence ID" value="CAL5136451.1"/>
    <property type="molecule type" value="Genomic_DNA"/>
</dbReference>
<feature type="region of interest" description="Disordered" evidence="4">
    <location>
        <begin position="507"/>
        <end position="556"/>
    </location>
</feature>
<feature type="compositionally biased region" description="Low complexity" evidence="4">
    <location>
        <begin position="80"/>
        <end position="102"/>
    </location>
</feature>
<dbReference type="PANTHER" id="PTHR11849">
    <property type="entry name" value="ETS"/>
    <property type="match status" value="1"/>
</dbReference>
<dbReference type="InterPro" id="IPR036390">
    <property type="entry name" value="WH_DNA-bd_sf"/>
</dbReference>
<feature type="compositionally biased region" description="Polar residues" evidence="4">
    <location>
        <begin position="182"/>
        <end position="191"/>
    </location>
</feature>
<gene>
    <name evidence="6" type="ORF">CDAUBV1_LOCUS10541</name>
</gene>
<dbReference type="SMART" id="SM00413">
    <property type="entry name" value="ETS"/>
    <property type="match status" value="1"/>
</dbReference>
<feature type="region of interest" description="Disordered" evidence="4">
    <location>
        <begin position="80"/>
        <end position="105"/>
    </location>
</feature>
<dbReference type="InterPro" id="IPR000418">
    <property type="entry name" value="Ets_dom"/>
</dbReference>
<keyword evidence="2 3" id="KW-0238">DNA-binding</keyword>
<evidence type="ECO:0000259" key="5">
    <source>
        <dbReference type="PROSITE" id="PS50061"/>
    </source>
</evidence>